<dbReference type="CDD" id="cd20675">
    <property type="entry name" value="CYP1B1-like"/>
    <property type="match status" value="1"/>
</dbReference>
<dbReference type="GO" id="GO:0020037">
    <property type="term" value="F:heme binding"/>
    <property type="evidence" value="ECO:0007669"/>
    <property type="project" value="UniProtKB-UniRule"/>
</dbReference>
<dbReference type="PANTHER" id="PTHR24289">
    <property type="entry name" value="STEROID 17-ALPHA-HYDROXYLASE/17,20 LYASE"/>
    <property type="match status" value="1"/>
</dbReference>
<evidence type="ECO:0000256" key="10">
    <source>
        <dbReference type="PIRSR" id="PIRSR602401-1"/>
    </source>
</evidence>
<dbReference type="InterPro" id="IPR008066">
    <property type="entry name" value="Cyt_P450_E_grp-I_CYP1"/>
</dbReference>
<evidence type="ECO:0000256" key="11">
    <source>
        <dbReference type="RuleBase" id="RU000461"/>
    </source>
</evidence>
<keyword evidence="12" id="KW-0256">Endoplasmic reticulum</keyword>
<dbReference type="InterPro" id="IPR036396">
    <property type="entry name" value="Cyt_P450_sf"/>
</dbReference>
<dbReference type="PANTHER" id="PTHR24289:SF16">
    <property type="entry name" value="CYTOCHROME P450 1B1"/>
    <property type="match status" value="1"/>
</dbReference>
<dbReference type="SUPFAM" id="SSF48264">
    <property type="entry name" value="Cytochrome P450"/>
    <property type="match status" value="1"/>
</dbReference>
<dbReference type="GO" id="GO:0042446">
    <property type="term" value="P:hormone biosynthetic process"/>
    <property type="evidence" value="ECO:0007669"/>
    <property type="project" value="TreeGrafter"/>
</dbReference>
<evidence type="ECO:0000256" key="4">
    <source>
        <dbReference type="ARBA" id="ARBA00022617"/>
    </source>
</evidence>
<keyword evidence="5 10" id="KW-0479">Metal-binding</keyword>
<dbReference type="Pfam" id="PF00067">
    <property type="entry name" value="p450"/>
    <property type="match status" value="1"/>
</dbReference>
<keyword evidence="6 11" id="KW-0560">Oxidoreductase</keyword>
<dbReference type="PRINTS" id="PR00385">
    <property type="entry name" value="P450"/>
</dbReference>
<dbReference type="PRINTS" id="PR01683">
    <property type="entry name" value="EP450ICYP1A"/>
</dbReference>
<dbReference type="GO" id="GO:0004508">
    <property type="term" value="F:steroid 17-alpha-monooxygenase activity"/>
    <property type="evidence" value="ECO:0007669"/>
    <property type="project" value="TreeGrafter"/>
</dbReference>
<evidence type="ECO:0000313" key="13">
    <source>
        <dbReference type="Proteomes" id="UP000515159"/>
    </source>
</evidence>
<comment type="similarity">
    <text evidence="3 11">Belongs to the cytochrome P450 family.</text>
</comment>
<dbReference type="Proteomes" id="UP000515159">
    <property type="component" value="Chromosome 3"/>
</dbReference>
<dbReference type="GO" id="GO:0005506">
    <property type="term" value="F:iron ion binding"/>
    <property type="evidence" value="ECO:0007669"/>
    <property type="project" value="UniProtKB-UniRule"/>
</dbReference>
<keyword evidence="7 10" id="KW-0408">Iron</keyword>
<dbReference type="OrthoDB" id="1055148at2759"/>
<feature type="binding site" description="axial binding residue" evidence="10">
    <location>
        <position position="454"/>
    </location>
    <ligand>
        <name>heme</name>
        <dbReference type="ChEBI" id="CHEBI:30413"/>
    </ligand>
    <ligandPart>
        <name>Fe</name>
        <dbReference type="ChEBI" id="CHEBI:18248"/>
    </ligandPart>
</feature>
<dbReference type="RefSeq" id="XP_033794815.1">
    <property type="nucleotide sequence ID" value="XM_033938924.1"/>
</dbReference>
<evidence type="ECO:0000256" key="9">
    <source>
        <dbReference type="ARBA" id="ARBA00023136"/>
    </source>
</evidence>
<evidence type="ECO:0000256" key="3">
    <source>
        <dbReference type="ARBA" id="ARBA00010617"/>
    </source>
</evidence>
<dbReference type="PROSITE" id="PS00086">
    <property type="entry name" value="CYTOCHROME_P450"/>
    <property type="match status" value="1"/>
</dbReference>
<comment type="function">
    <text evidence="12">Cytochromes P450 are a group of heme-thiolate monooxygenases. They oxidize a variety of structurally unrelated compounds, including steroids, fatty acids, and xenobiotics.</text>
</comment>
<dbReference type="InterPro" id="IPR001128">
    <property type="entry name" value="Cyt_P450"/>
</dbReference>
<comment type="subcellular location">
    <subcellularLocation>
        <location evidence="2">Endomembrane system</location>
    </subcellularLocation>
    <subcellularLocation>
        <location evidence="12">Endoplasmic reticulum membrane</location>
        <topology evidence="12">Peripheral membrane protein</topology>
    </subcellularLocation>
    <subcellularLocation>
        <location evidence="12">Microsome membrane</location>
        <topology evidence="12">Peripheral membrane protein</topology>
    </subcellularLocation>
</comment>
<evidence type="ECO:0000313" key="16">
    <source>
        <dbReference type="RefSeq" id="XP_033794815.1"/>
    </source>
</evidence>
<dbReference type="InterPro" id="IPR002401">
    <property type="entry name" value="Cyt_P450_E_grp-I"/>
</dbReference>
<gene>
    <name evidence="14 15 16" type="primary">LOC117357799</name>
</gene>
<dbReference type="GO" id="GO:0005789">
    <property type="term" value="C:endoplasmic reticulum membrane"/>
    <property type="evidence" value="ECO:0007669"/>
    <property type="project" value="UniProtKB-SubCell"/>
</dbReference>
<accession>A0A6P8R478</accession>
<evidence type="ECO:0000256" key="12">
    <source>
        <dbReference type="RuleBase" id="RU368045"/>
    </source>
</evidence>
<proteinExistence type="inferred from homology"/>
<keyword evidence="9" id="KW-0472">Membrane</keyword>
<keyword evidence="12" id="KW-0492">Microsome</keyword>
<dbReference type="AlphaFoldDB" id="A0A6P8R478"/>
<dbReference type="GO" id="GO:0042448">
    <property type="term" value="P:progesterone metabolic process"/>
    <property type="evidence" value="ECO:0007669"/>
    <property type="project" value="TreeGrafter"/>
</dbReference>
<dbReference type="KEGG" id="gsh:117357799"/>
<dbReference type="EC" id="1.14.14.1" evidence="12"/>
<keyword evidence="8 11" id="KW-0503">Monooxygenase</keyword>
<evidence type="ECO:0000313" key="14">
    <source>
        <dbReference type="RefSeq" id="XP_033794813.1"/>
    </source>
</evidence>
<reference evidence="14 15" key="1">
    <citation type="submission" date="2025-04" db="UniProtKB">
        <authorList>
            <consortium name="RefSeq"/>
        </authorList>
    </citation>
    <scope>IDENTIFICATION</scope>
</reference>
<keyword evidence="13" id="KW-1185">Reference proteome</keyword>
<evidence type="ECO:0000256" key="1">
    <source>
        <dbReference type="ARBA" id="ARBA00001971"/>
    </source>
</evidence>
<name>A0A6P8R478_GEOSA</name>
<dbReference type="PRINTS" id="PR00463">
    <property type="entry name" value="EP450I"/>
</dbReference>
<dbReference type="FunFam" id="1.10.630.10:FF:000002">
    <property type="entry name" value="Cytochrome P450 1A1"/>
    <property type="match status" value="1"/>
</dbReference>
<keyword evidence="4 10" id="KW-0349">Heme</keyword>
<comment type="cofactor">
    <cofactor evidence="1 10 12">
        <name>heme</name>
        <dbReference type="ChEBI" id="CHEBI:30413"/>
    </cofactor>
</comment>
<dbReference type="RefSeq" id="XP_033794813.1">
    <property type="nucleotide sequence ID" value="XM_033938922.1"/>
</dbReference>
<evidence type="ECO:0000256" key="7">
    <source>
        <dbReference type="ARBA" id="ARBA00023004"/>
    </source>
</evidence>
<dbReference type="RefSeq" id="XP_033794814.1">
    <property type="nucleotide sequence ID" value="XM_033938923.1"/>
</dbReference>
<evidence type="ECO:0000256" key="5">
    <source>
        <dbReference type="ARBA" id="ARBA00022723"/>
    </source>
</evidence>
<organism evidence="13 14">
    <name type="scientific">Geotrypetes seraphini</name>
    <name type="common">Gaboon caecilian</name>
    <name type="synonym">Caecilia seraphini</name>
    <dbReference type="NCBI Taxonomy" id="260995"/>
    <lineage>
        <taxon>Eukaryota</taxon>
        <taxon>Metazoa</taxon>
        <taxon>Chordata</taxon>
        <taxon>Craniata</taxon>
        <taxon>Vertebrata</taxon>
        <taxon>Euteleostomi</taxon>
        <taxon>Amphibia</taxon>
        <taxon>Gymnophiona</taxon>
        <taxon>Geotrypetes</taxon>
    </lineage>
</organism>
<protein>
    <recommendedName>
        <fullName evidence="12">Cytochrome P450 1A</fullName>
        <ecNumber evidence="12">1.14.14.1</ecNumber>
    </recommendedName>
</protein>
<evidence type="ECO:0000256" key="6">
    <source>
        <dbReference type="ARBA" id="ARBA00023002"/>
    </source>
</evidence>
<dbReference type="InterPro" id="IPR017972">
    <property type="entry name" value="Cyt_P450_CS"/>
</dbReference>
<dbReference type="Gene3D" id="1.10.630.10">
    <property type="entry name" value="Cytochrome P450"/>
    <property type="match status" value="1"/>
</dbReference>
<evidence type="ECO:0000256" key="8">
    <source>
        <dbReference type="ARBA" id="ARBA00023033"/>
    </source>
</evidence>
<sequence>MAIVKIYEELSRPDLHNVLLLCLLLLLAVHTWRWMQKTGERIGPPGPFPWPLIGNVAQLGRSPHISFVSMAQKYGAIFQLKLGSRTVVVLNGEHAIRQALIGKAVDFAGRPDFTSFRVVSQGRSLAFGSYGAEWTAHRRLAHSTVRAFSTSNVHTRKAFEQHVLGEVCELVLIFHMRSAGGAYFNPAPSTVVAIANVMSAVCFGNRYSHEDPEFRALLGRNEQFGRTVGAGSLVDVMPWLQCFPNPVRTLFGNFVQLNHDFYSFVHDKFVQHQGSFRDGLIRDMMDSFIQALAGQPGLLQREHVPATVADIFGASQDTLSTALQWLILFLVRYPKVQAKLQEEVDRIVGRDRLPSIEDQPSLPYVMAFLYELMRFSSFVPVTIPHATTTETSLLGYHIPKDTVVFVNQWSVNHDPVKWLNPNDFNPSRFLNESGSLDRDLVSRVMIFSIGKRRCIGEELSKMQLFLFASILAHQCNFNANPGENPSLEAEYSLSIKPKPFTVSMTLRDNMELLDCAVCHMSKEKGNQ</sequence>
<evidence type="ECO:0000256" key="2">
    <source>
        <dbReference type="ARBA" id="ARBA00004308"/>
    </source>
</evidence>
<evidence type="ECO:0000313" key="15">
    <source>
        <dbReference type="RefSeq" id="XP_033794814.1"/>
    </source>
</evidence>
<dbReference type="GeneID" id="117357799"/>